<evidence type="ECO:0000313" key="1">
    <source>
        <dbReference type="EMBL" id="AMK07550.1"/>
    </source>
</evidence>
<protein>
    <submittedName>
        <fullName evidence="1">Uncharacterized protein</fullName>
    </submittedName>
</protein>
<dbReference type="EMBL" id="KU505146">
    <property type="protein sequence ID" value="AMK07550.1"/>
    <property type="molecule type" value="Genomic_DNA"/>
</dbReference>
<dbReference type="AlphaFoldDB" id="A0A140D6P0"/>
<accession>A0A140D6P0</accession>
<reference evidence="1" key="1">
    <citation type="journal article" date="2016" name="BMC Genomics">
        <title>A multi-substrate approach for functional metagenomics-based screening for (hemi)cellulases in two wheat straw-degrading microbial consortia unveils novel thermoalkaliphilic enzymes.</title>
        <authorList>
            <person name="Maruthamuthu M."/>
            <person name="Jimenez D.J."/>
            <person name="Stevens P."/>
            <person name="van Elsas J.D."/>
        </authorList>
    </citation>
    <scope>NUCLEOTIDE SEQUENCE</scope>
    <source>
        <strain evidence="1">NT18-17Contig1</strain>
    </source>
</reference>
<name>A0A140D6P0_9PROT</name>
<proteinExistence type="predicted"/>
<organism evidence="1">
    <name type="scientific">alpha proteobacterium NT18-17</name>
    <dbReference type="NCBI Taxonomy" id="1778876"/>
    <lineage>
        <taxon>Bacteria</taxon>
        <taxon>Pseudomonadati</taxon>
        <taxon>Pseudomonadota</taxon>
        <taxon>Alphaproteobacteria</taxon>
    </lineage>
</organism>
<sequence>MPSPFRYVAQNLPTSVTLHLFKTRNGTHRASVQGPSSAMLHGLGSVFELNVCIPLAEAFACGIRMANRHDVALVISGDRSLWNAGWGRLGPSAT</sequence>